<dbReference type="SUPFAM" id="SSF56672">
    <property type="entry name" value="DNA/RNA polymerases"/>
    <property type="match status" value="1"/>
</dbReference>
<dbReference type="PANTHER" id="PTHR19446">
    <property type="entry name" value="REVERSE TRANSCRIPTASES"/>
    <property type="match status" value="1"/>
</dbReference>
<proteinExistence type="predicted"/>
<keyword evidence="1" id="KW-0175">Coiled coil</keyword>
<evidence type="ECO:0000313" key="3">
    <source>
        <dbReference type="RefSeq" id="XP_065675472.1"/>
    </source>
</evidence>
<dbReference type="RefSeq" id="XP_065675472.1">
    <property type="nucleotide sequence ID" value="XM_065819400.1"/>
</dbReference>
<keyword evidence="2" id="KW-1185">Reference proteome</keyword>
<dbReference type="GeneID" id="136091692"/>
<accession>A0ABM4DLR3</accession>
<feature type="coiled-coil region" evidence="1">
    <location>
        <begin position="85"/>
        <end position="112"/>
    </location>
</feature>
<sequence>MAKNFTPAQLKEILENHENTMMKIFNDRIEKMEIKFNNLKDENFTLKKELSEVQKAVEFISKSYDKIIIELTELKKTESKKSPDISNIENGNNNIEEKIAELEDRSRRNNLRFVGFEDKANETWEESEQKIKEFLNTKLNIQENILIDRAHRVGKETGKNRSIVVRFQNYKDKPLVLNKYATMKLWNERLFVNEDFSDFTINLRRKLFKEAKELRAKGIKLANKIPITEKTFSDFLEPINNSLFIDNLYSDLSFDEFERAYKSLKRNKATGADEINGNIVIDCFENLKCILYKVFRASIQQGVFPDQLKIAKVTPIYKDGIKSNISNYRPISVLSTFSKILERIIYNRTYNYLNLNKLLYKYQFGFKKNCSTEQAITQFIREISNSFGRSQYTLAKREASLILHAFATSLLFIL</sequence>
<dbReference type="InterPro" id="IPR043502">
    <property type="entry name" value="DNA/RNA_pol_sf"/>
</dbReference>
<dbReference type="Proteomes" id="UP001652625">
    <property type="component" value="Chromosome 15"/>
</dbReference>
<protein>
    <submittedName>
        <fullName evidence="3">Uncharacterized protein LOC136091692</fullName>
    </submittedName>
</protein>
<evidence type="ECO:0000313" key="2">
    <source>
        <dbReference type="Proteomes" id="UP001652625"/>
    </source>
</evidence>
<feature type="coiled-coil region" evidence="1">
    <location>
        <begin position="22"/>
        <end position="56"/>
    </location>
</feature>
<gene>
    <name evidence="3" type="primary">LOC136091692</name>
</gene>
<evidence type="ECO:0000256" key="1">
    <source>
        <dbReference type="SAM" id="Coils"/>
    </source>
</evidence>
<organism evidence="2 3">
    <name type="scientific">Hydra vulgaris</name>
    <name type="common">Hydra</name>
    <name type="synonym">Hydra attenuata</name>
    <dbReference type="NCBI Taxonomy" id="6087"/>
    <lineage>
        <taxon>Eukaryota</taxon>
        <taxon>Metazoa</taxon>
        <taxon>Cnidaria</taxon>
        <taxon>Hydrozoa</taxon>
        <taxon>Hydroidolina</taxon>
        <taxon>Anthoathecata</taxon>
        <taxon>Aplanulata</taxon>
        <taxon>Hydridae</taxon>
        <taxon>Hydra</taxon>
    </lineage>
</organism>
<reference evidence="3" key="1">
    <citation type="submission" date="2025-08" db="UniProtKB">
        <authorList>
            <consortium name="RefSeq"/>
        </authorList>
    </citation>
    <scope>IDENTIFICATION</scope>
</reference>
<name>A0ABM4DLR3_HYDVU</name>
<dbReference type="Gene3D" id="3.30.70.1820">
    <property type="entry name" value="L1 transposable element, RRM domain"/>
    <property type="match status" value="1"/>
</dbReference>